<evidence type="ECO:0000256" key="2">
    <source>
        <dbReference type="SAM" id="Phobius"/>
    </source>
</evidence>
<keyword evidence="3" id="KW-0732">Signal</keyword>
<feature type="chain" id="PRO_5027799133" evidence="3">
    <location>
        <begin position="29"/>
        <end position="534"/>
    </location>
</feature>
<dbReference type="InterPro" id="IPR030392">
    <property type="entry name" value="S74_ICA"/>
</dbReference>
<dbReference type="PROSITE" id="PS51688">
    <property type="entry name" value="ICA"/>
    <property type="match status" value="1"/>
</dbReference>
<evidence type="ECO:0000256" key="1">
    <source>
        <dbReference type="SAM" id="MobiDB-lite"/>
    </source>
</evidence>
<dbReference type="InParanoid" id="A0A6P8I2W6"/>
<proteinExistence type="predicted"/>
<evidence type="ECO:0000259" key="4">
    <source>
        <dbReference type="PROSITE" id="PS51688"/>
    </source>
</evidence>
<dbReference type="SUPFAM" id="SSF52540">
    <property type="entry name" value="P-loop containing nucleoside triphosphate hydrolases"/>
    <property type="match status" value="1"/>
</dbReference>
<dbReference type="GO" id="GO:0005525">
    <property type="term" value="F:GTP binding"/>
    <property type="evidence" value="ECO:0007669"/>
    <property type="project" value="InterPro"/>
</dbReference>
<feature type="domain" description="Peptidase S74" evidence="4">
    <location>
        <begin position="447"/>
        <end position="534"/>
    </location>
</feature>
<dbReference type="OrthoDB" id="5974324at2759"/>
<protein>
    <submittedName>
        <fullName evidence="6">Uncharacterized protein LOC116298522</fullName>
    </submittedName>
</protein>
<dbReference type="KEGG" id="aten:116298522"/>
<dbReference type="AlphaFoldDB" id="A0A6P8I2W6"/>
<dbReference type="Proteomes" id="UP000515163">
    <property type="component" value="Unplaced"/>
</dbReference>
<dbReference type="InterPro" id="IPR027417">
    <property type="entry name" value="P-loop_NTPase"/>
</dbReference>
<dbReference type="RefSeq" id="XP_031562879.1">
    <property type="nucleotide sequence ID" value="XM_031707019.1"/>
</dbReference>
<name>A0A6P8I2W6_ACTTE</name>
<organism evidence="5 6">
    <name type="scientific">Actinia tenebrosa</name>
    <name type="common">Australian red waratah sea anemone</name>
    <dbReference type="NCBI Taxonomy" id="6105"/>
    <lineage>
        <taxon>Eukaryota</taxon>
        <taxon>Metazoa</taxon>
        <taxon>Cnidaria</taxon>
        <taxon>Anthozoa</taxon>
        <taxon>Hexacorallia</taxon>
        <taxon>Actiniaria</taxon>
        <taxon>Actiniidae</taxon>
        <taxon>Actinia</taxon>
    </lineage>
</organism>
<keyword evidence="2" id="KW-1133">Transmembrane helix</keyword>
<dbReference type="PANTHER" id="PTHR10751">
    <property type="entry name" value="GUANYLATE BINDING PROTEIN"/>
    <property type="match status" value="1"/>
</dbReference>
<feature type="region of interest" description="Disordered" evidence="1">
    <location>
        <begin position="397"/>
        <end position="417"/>
    </location>
</feature>
<dbReference type="Pfam" id="PF13884">
    <property type="entry name" value="Peptidase_S74"/>
    <property type="match status" value="1"/>
</dbReference>
<dbReference type="GeneID" id="116298522"/>
<accession>A0A6P8I2W6</accession>
<feature type="transmembrane region" description="Helical" evidence="2">
    <location>
        <begin position="425"/>
        <end position="446"/>
    </location>
</feature>
<keyword evidence="2" id="KW-0472">Membrane</keyword>
<dbReference type="Gene3D" id="3.40.50.300">
    <property type="entry name" value="P-loop containing nucleotide triphosphate hydrolases"/>
    <property type="match status" value="1"/>
</dbReference>
<keyword evidence="2" id="KW-0812">Transmembrane</keyword>
<keyword evidence="5" id="KW-1185">Reference proteome</keyword>
<dbReference type="GO" id="GO:0003924">
    <property type="term" value="F:GTPase activity"/>
    <property type="evidence" value="ECO:0007669"/>
    <property type="project" value="InterPro"/>
</dbReference>
<evidence type="ECO:0000313" key="5">
    <source>
        <dbReference type="Proteomes" id="UP000515163"/>
    </source>
</evidence>
<dbReference type="Pfam" id="PF02263">
    <property type="entry name" value="GBP"/>
    <property type="match status" value="1"/>
</dbReference>
<sequence length="534" mass="60544">MTVKEKSIIYLAFLSSLLCVLNTSANEAIPLITVKENTENNKDYFILNPDAISMIEQLSSPVKIIAAIGDARVGKSTALNSIHYILSRLDTSAFHTKNVEGIFKTGNTMEAVTRGVWISALEIPGKHGMENIILLDVEGTDLGDDTVIDKLSIFTALTSSCLTLFMKEFPSSHILDFLYKIVRLSEEAFGKKESEHFPQLTAVLRGALAPPESYDSIDRYIKDSLVEPKWKDKSDEKRKVIGKRFPRESISVFDVPLIPNPQYNFQNITELSRNGYLNAIENLTAKLLNLPEKKTLNGALMDGETLADLAQRLVDVMNDHQKWSDLNPNFYELFEQKVCRISANKHIQPVLRLSSQNIERQRHKAFNNFKSNCKLEKYVLYVDEVIQSTLEERRELEEMMRREDEKRQREKEEERERDKTVKTGILGTIIGGIVGAAGYAFLAPLLSDIQLKENITVLNNSEYETIGLRGVEWVWNQEAEKLGLSGKESGVVAQEVELLYPWAVIEGHDGYKRVNYLALRLLVLANKCNRNSQI</sequence>
<evidence type="ECO:0000256" key="3">
    <source>
        <dbReference type="SAM" id="SignalP"/>
    </source>
</evidence>
<dbReference type="InterPro" id="IPR015894">
    <property type="entry name" value="Guanylate-bd_N"/>
</dbReference>
<gene>
    <name evidence="6" type="primary">LOC116298522</name>
</gene>
<feature type="signal peptide" evidence="3">
    <location>
        <begin position="1"/>
        <end position="28"/>
    </location>
</feature>
<reference evidence="6" key="1">
    <citation type="submission" date="2025-08" db="UniProtKB">
        <authorList>
            <consortium name="RefSeq"/>
        </authorList>
    </citation>
    <scope>IDENTIFICATION</scope>
    <source>
        <tissue evidence="6">Tentacle</tissue>
    </source>
</reference>
<evidence type="ECO:0000313" key="6">
    <source>
        <dbReference type="RefSeq" id="XP_031562879.1"/>
    </source>
</evidence>